<keyword evidence="1" id="KW-0812">Transmembrane</keyword>
<organism evidence="2 3">
    <name type="scientific">Aspergillus felis</name>
    <dbReference type="NCBI Taxonomy" id="1287682"/>
    <lineage>
        <taxon>Eukaryota</taxon>
        <taxon>Fungi</taxon>
        <taxon>Dikarya</taxon>
        <taxon>Ascomycota</taxon>
        <taxon>Pezizomycotina</taxon>
        <taxon>Eurotiomycetes</taxon>
        <taxon>Eurotiomycetidae</taxon>
        <taxon>Eurotiales</taxon>
        <taxon>Aspergillaceae</taxon>
        <taxon>Aspergillus</taxon>
        <taxon>Aspergillus subgen. Fumigati</taxon>
    </lineage>
</organism>
<sequence length="309" mass="33268">MATTKGAQLQWNSSLFLRLFAIVSLILSFGTFATGEDKVLTFDEAVGKGNALYCLMSNTQERAEAYMQTWKPGASVASPWTDYSSLATWGWVKSAPDRYEEGTYAHVLDKYITNSLQMPTSGGVPVKHVQDVAVRVNGIFYPRSGGNYANVYYPSSGLLVADENFGPEKTAPKIGEDGLPYVKLKQWSDVAFLNWQQECSATGASVSNLKAVIRFSISNTDSGNIIAQVTGGETIGGGKKPMVFEAGNSNFNALLGTPNGSGVAWLLINHKAQMGLKTIASISLFRSNDPLGGDPVTNMGFEIVEYSPS</sequence>
<dbReference type="EMBL" id="JACBAE010001037">
    <property type="protein sequence ID" value="KAF7173943.1"/>
    <property type="molecule type" value="Genomic_DNA"/>
</dbReference>
<dbReference type="OrthoDB" id="5337308at2759"/>
<dbReference type="Proteomes" id="UP000654922">
    <property type="component" value="Unassembled WGS sequence"/>
</dbReference>
<protein>
    <submittedName>
        <fullName evidence="2">Uncharacterized protein</fullName>
    </submittedName>
</protein>
<keyword evidence="1" id="KW-0472">Membrane</keyword>
<accession>A0A8H6QJQ0</accession>
<evidence type="ECO:0000313" key="3">
    <source>
        <dbReference type="Proteomes" id="UP000654922"/>
    </source>
</evidence>
<reference evidence="2" key="1">
    <citation type="submission" date="2020-06" db="EMBL/GenBank/DDBJ databases">
        <title>Draft genome sequences of strains closely related to Aspergillus parafelis and Aspergillus hiratsukae.</title>
        <authorList>
            <person name="Dos Santos R.A.C."/>
            <person name="Rivero-Menendez O."/>
            <person name="Steenwyk J.L."/>
            <person name="Mead M.E."/>
            <person name="Goldman G.H."/>
            <person name="Alastruey-Izquierdo A."/>
            <person name="Rokas A."/>
        </authorList>
    </citation>
    <scope>NUCLEOTIDE SEQUENCE</scope>
    <source>
        <strain evidence="2">CNM-CM5623</strain>
    </source>
</reference>
<feature type="transmembrane region" description="Helical" evidence="1">
    <location>
        <begin position="15"/>
        <end position="33"/>
    </location>
</feature>
<comment type="caution">
    <text evidence="2">The sequence shown here is derived from an EMBL/GenBank/DDBJ whole genome shotgun (WGS) entry which is preliminary data.</text>
</comment>
<evidence type="ECO:0000256" key="1">
    <source>
        <dbReference type="SAM" id="Phobius"/>
    </source>
</evidence>
<name>A0A8H6QJQ0_9EURO</name>
<dbReference type="AlphaFoldDB" id="A0A8H6QJQ0"/>
<gene>
    <name evidence="2" type="ORF">CNMCM5623_006162</name>
</gene>
<proteinExistence type="predicted"/>
<evidence type="ECO:0000313" key="2">
    <source>
        <dbReference type="EMBL" id="KAF7173943.1"/>
    </source>
</evidence>
<keyword evidence="1" id="KW-1133">Transmembrane helix</keyword>